<evidence type="ECO:0000313" key="6">
    <source>
        <dbReference type="EMBL" id="QIS11566.1"/>
    </source>
</evidence>
<dbReference type="InterPro" id="IPR001242">
    <property type="entry name" value="Condensation_dom"/>
</dbReference>
<dbReference type="GO" id="GO:0031177">
    <property type="term" value="F:phosphopantetheine binding"/>
    <property type="evidence" value="ECO:0007669"/>
    <property type="project" value="InterPro"/>
</dbReference>
<comment type="cofactor">
    <cofactor evidence="1">
        <name>pantetheine 4'-phosphate</name>
        <dbReference type="ChEBI" id="CHEBI:47942"/>
    </cofactor>
</comment>
<dbReference type="Pfam" id="PF00668">
    <property type="entry name" value="Condensation"/>
    <property type="match status" value="1"/>
</dbReference>
<dbReference type="GO" id="GO:0005737">
    <property type="term" value="C:cytoplasm"/>
    <property type="evidence" value="ECO:0007669"/>
    <property type="project" value="TreeGrafter"/>
</dbReference>
<dbReference type="NCBIfam" id="TIGR01733">
    <property type="entry name" value="AA-adenyl-dom"/>
    <property type="match status" value="1"/>
</dbReference>
<dbReference type="GO" id="GO:0008610">
    <property type="term" value="P:lipid biosynthetic process"/>
    <property type="evidence" value="ECO:0007669"/>
    <property type="project" value="UniProtKB-ARBA"/>
</dbReference>
<dbReference type="Pfam" id="PF13193">
    <property type="entry name" value="AMP-binding_C"/>
    <property type="match status" value="1"/>
</dbReference>
<evidence type="ECO:0000313" key="7">
    <source>
        <dbReference type="Proteomes" id="UP000503540"/>
    </source>
</evidence>
<feature type="region of interest" description="Disordered" evidence="4">
    <location>
        <begin position="498"/>
        <end position="520"/>
    </location>
</feature>
<evidence type="ECO:0000256" key="4">
    <source>
        <dbReference type="SAM" id="MobiDB-lite"/>
    </source>
</evidence>
<dbReference type="PROSITE" id="PS50075">
    <property type="entry name" value="CARRIER"/>
    <property type="match status" value="1"/>
</dbReference>
<dbReference type="GO" id="GO:0043041">
    <property type="term" value="P:amino acid activation for nonribosomal peptide biosynthetic process"/>
    <property type="evidence" value="ECO:0007669"/>
    <property type="project" value="TreeGrafter"/>
</dbReference>
<dbReference type="InterPro" id="IPR020459">
    <property type="entry name" value="AMP-binding"/>
</dbReference>
<dbReference type="InterPro" id="IPR020806">
    <property type="entry name" value="PKS_PP-bd"/>
</dbReference>
<dbReference type="Pfam" id="PF00550">
    <property type="entry name" value="PP-binding"/>
    <property type="match status" value="1"/>
</dbReference>
<dbReference type="PROSITE" id="PS00012">
    <property type="entry name" value="PHOSPHOPANTETHEINE"/>
    <property type="match status" value="1"/>
</dbReference>
<dbReference type="SUPFAM" id="SSF52777">
    <property type="entry name" value="CoA-dependent acyltransferases"/>
    <property type="match status" value="2"/>
</dbReference>
<proteinExistence type="predicted"/>
<dbReference type="Gene3D" id="3.30.559.10">
    <property type="entry name" value="Chloramphenicol acetyltransferase-like domain"/>
    <property type="match status" value="1"/>
</dbReference>
<dbReference type="Gene3D" id="2.30.38.10">
    <property type="entry name" value="Luciferase, Domain 3"/>
    <property type="match status" value="1"/>
</dbReference>
<dbReference type="PROSITE" id="PS00455">
    <property type="entry name" value="AMP_BINDING"/>
    <property type="match status" value="1"/>
</dbReference>
<organism evidence="6 7">
    <name type="scientific">Nocardia arthritidis</name>
    <dbReference type="NCBI Taxonomy" id="228602"/>
    <lineage>
        <taxon>Bacteria</taxon>
        <taxon>Bacillati</taxon>
        <taxon>Actinomycetota</taxon>
        <taxon>Actinomycetes</taxon>
        <taxon>Mycobacteriales</taxon>
        <taxon>Nocardiaceae</taxon>
        <taxon>Nocardia</taxon>
    </lineage>
</organism>
<accession>A0A6G9YEU5</accession>
<reference evidence="6 7" key="1">
    <citation type="journal article" date="2019" name="ACS Chem. Biol.">
        <title>Identification and Mobilization of a Cryptic Antibiotic Biosynthesis Gene Locus from a Human-Pathogenic Nocardia Isolate.</title>
        <authorList>
            <person name="Herisse M."/>
            <person name="Ishida K."/>
            <person name="Porter J.L."/>
            <person name="Howden B."/>
            <person name="Hertweck C."/>
            <person name="Stinear T.P."/>
            <person name="Pidot S.J."/>
        </authorList>
    </citation>
    <scope>NUCLEOTIDE SEQUENCE [LARGE SCALE GENOMIC DNA]</scope>
    <source>
        <strain evidence="6 7">AUSMDU00012717</strain>
    </source>
</reference>
<keyword evidence="3" id="KW-0597">Phosphoprotein</keyword>
<dbReference type="PRINTS" id="PR00154">
    <property type="entry name" value="AMPBINDING"/>
</dbReference>
<dbReference type="InterPro" id="IPR009081">
    <property type="entry name" value="PP-bd_ACP"/>
</dbReference>
<dbReference type="Gene3D" id="1.10.1200.10">
    <property type="entry name" value="ACP-like"/>
    <property type="match status" value="1"/>
</dbReference>
<sequence>MMPAVARVAPNVEHSREGPEMDTLWGLVDGVAKRSPSRTAVTGADGAFTYEELMRRARDIAAGIRAHGLGRGDVIGVAMDRTKQLPAVLLGILGAGAAYLPLDLEWPKARIETMVSEAQAKMVIVEDFSFDPTIEVPIVCATDLHNGSSIDSSDATAEDLAYVIFTSGSTGKPKGVMVEHAGVIGVLESFAEILQLDSDWTLVAVTTLTFDISVLEIFLPLVTGGSLAIATERQQRDPNLLAELLDRAEATVLQATPITWRLLCEAGWPGRPGLIGLCGGEQMPADLIAPLLERGVQLWNVYGPTETTIWATAERITEAVPRPSIGRPLPGYYAYILDRALEPMPIGARGDLWIGGSGVARGYLGAAAKTGADRFRTDPFAPQPGRMYRTGDRARFLPDGRIEFLGREDDQVKIRGFRIEPGEIEAALARHPQVQAAVVTAPELPDGERRLVAYVRTDLAADELDILADHARTLLPSYMVPVDWVKVGSFPLNTNGKINRGALPAPQPTAGRAPKSPPRTDMEHEIARHFSRVLRKADIGRDEDFFRLGGHSLLAIEVCAGLSEMTGRDISPYLLFENPTVAGLAALFADPGALSTVTTIERAPEDLPRQPSFAQQGLAFLNMMTGGDPDAFFNQRTAFRIRGRFDKARLDLALTELIARHEVLRTTIHGEPITNVELHPARPYVSDFLDVSTLPEKERVAAAVAAATTASETSFDLTSTPLLRCLLIRIGPDDHALMLSLSHFAADWESLAIAFREIAEVYENGVGTLPELPIQYHDYAQWQRGLATTELPRQFQYWNDRLSGIQPMRLPESKPWPGQASPNGRSIQFDIPDTLREAVVRLAQQHQATLFMTLLSAFYTLIYQRTGCAKPLVAAFAQNRLRPQTRPLIGIFPNIYGLTADLSDELRFIDVVDQVRAATLDAAHNADVPFHMLLAIESVAKALDRGLSNSVLFYVIEGRPWNLELPGLAIDPWAEEIESTEYPPAANGEPDEINIGPVDLDLTFHADASSLVGTLAFNNTVFDEADMTRFVVDYLVLLEAAVENPESDLRSICAFVDLSGASR</sequence>
<dbReference type="AlphaFoldDB" id="A0A6G9YEU5"/>
<dbReference type="InterPro" id="IPR023213">
    <property type="entry name" value="CAT-like_dom_sf"/>
</dbReference>
<dbReference type="Gene3D" id="3.30.559.30">
    <property type="entry name" value="Nonribosomal peptide synthetase, condensation domain"/>
    <property type="match status" value="1"/>
</dbReference>
<dbReference type="PANTHER" id="PTHR45527:SF1">
    <property type="entry name" value="FATTY ACID SYNTHASE"/>
    <property type="match status" value="1"/>
</dbReference>
<evidence type="ECO:0000256" key="3">
    <source>
        <dbReference type="ARBA" id="ARBA00022553"/>
    </source>
</evidence>
<dbReference type="Proteomes" id="UP000503540">
    <property type="component" value="Chromosome"/>
</dbReference>
<dbReference type="UniPathway" id="UPA00011"/>
<evidence type="ECO:0000259" key="5">
    <source>
        <dbReference type="PROSITE" id="PS50075"/>
    </source>
</evidence>
<dbReference type="SUPFAM" id="SSF56801">
    <property type="entry name" value="Acetyl-CoA synthetase-like"/>
    <property type="match status" value="1"/>
</dbReference>
<dbReference type="KEGG" id="nah:F5544_18460"/>
<keyword evidence="2" id="KW-0596">Phosphopantetheine</keyword>
<dbReference type="SUPFAM" id="SSF47336">
    <property type="entry name" value="ACP-like"/>
    <property type="match status" value="1"/>
</dbReference>
<name>A0A6G9YEU5_9NOCA</name>
<dbReference type="InterPro" id="IPR000873">
    <property type="entry name" value="AMP-dep_synth/lig_dom"/>
</dbReference>
<dbReference type="Gene3D" id="3.30.300.30">
    <property type="match status" value="1"/>
</dbReference>
<dbReference type="PANTHER" id="PTHR45527">
    <property type="entry name" value="NONRIBOSOMAL PEPTIDE SYNTHETASE"/>
    <property type="match status" value="1"/>
</dbReference>
<dbReference type="EMBL" id="CP046172">
    <property type="protein sequence ID" value="QIS11566.1"/>
    <property type="molecule type" value="Genomic_DNA"/>
</dbReference>
<evidence type="ECO:0000256" key="2">
    <source>
        <dbReference type="ARBA" id="ARBA00022450"/>
    </source>
</evidence>
<evidence type="ECO:0000256" key="1">
    <source>
        <dbReference type="ARBA" id="ARBA00001957"/>
    </source>
</evidence>
<dbReference type="GO" id="GO:0044550">
    <property type="term" value="P:secondary metabolite biosynthetic process"/>
    <property type="evidence" value="ECO:0007669"/>
    <property type="project" value="TreeGrafter"/>
</dbReference>
<dbReference type="CDD" id="cd19531">
    <property type="entry name" value="LCL_NRPS-like"/>
    <property type="match status" value="1"/>
</dbReference>
<dbReference type="InterPro" id="IPR036736">
    <property type="entry name" value="ACP-like_sf"/>
</dbReference>
<protein>
    <submittedName>
        <fullName evidence="6">Amino acid adenylation domain-containing protein</fullName>
    </submittedName>
</protein>
<dbReference type="GO" id="GO:0003824">
    <property type="term" value="F:catalytic activity"/>
    <property type="evidence" value="ECO:0007669"/>
    <property type="project" value="InterPro"/>
</dbReference>
<feature type="domain" description="Carrier" evidence="5">
    <location>
        <begin position="517"/>
        <end position="592"/>
    </location>
</feature>
<gene>
    <name evidence="6" type="ORF">F5544_18460</name>
</gene>
<keyword evidence="7" id="KW-1185">Reference proteome</keyword>
<dbReference type="Gene3D" id="3.40.50.980">
    <property type="match status" value="2"/>
</dbReference>
<dbReference type="InterPro" id="IPR020845">
    <property type="entry name" value="AMP-binding_CS"/>
</dbReference>
<dbReference type="InterPro" id="IPR010071">
    <property type="entry name" value="AA_adenyl_dom"/>
</dbReference>
<dbReference type="InterPro" id="IPR045851">
    <property type="entry name" value="AMP-bd_C_sf"/>
</dbReference>
<dbReference type="InterPro" id="IPR025110">
    <property type="entry name" value="AMP-bd_C"/>
</dbReference>
<dbReference type="Pfam" id="PF00501">
    <property type="entry name" value="AMP-binding"/>
    <property type="match status" value="1"/>
</dbReference>
<dbReference type="InterPro" id="IPR006162">
    <property type="entry name" value="Ppantetheine_attach_site"/>
</dbReference>
<dbReference type="SMART" id="SM00823">
    <property type="entry name" value="PKS_PP"/>
    <property type="match status" value="1"/>
</dbReference>